<feature type="compositionally biased region" description="Pro residues" evidence="2">
    <location>
        <begin position="496"/>
        <end position="506"/>
    </location>
</feature>
<protein>
    <recommendedName>
        <fullName evidence="3">SWIM-type domain-containing protein</fullName>
    </recommendedName>
</protein>
<keyword evidence="1" id="KW-0863">Zinc-finger</keyword>
<proteinExistence type="predicted"/>
<accession>A0A8H5CPW7</accession>
<organism evidence="4 5">
    <name type="scientific">Collybiopsis confluens</name>
    <dbReference type="NCBI Taxonomy" id="2823264"/>
    <lineage>
        <taxon>Eukaryota</taxon>
        <taxon>Fungi</taxon>
        <taxon>Dikarya</taxon>
        <taxon>Basidiomycota</taxon>
        <taxon>Agaricomycotina</taxon>
        <taxon>Agaricomycetes</taxon>
        <taxon>Agaricomycetidae</taxon>
        <taxon>Agaricales</taxon>
        <taxon>Marasmiineae</taxon>
        <taxon>Omphalotaceae</taxon>
        <taxon>Collybiopsis</taxon>
    </lineage>
</organism>
<dbReference type="EMBL" id="JAACJN010000383">
    <property type="protein sequence ID" value="KAF5345219.1"/>
    <property type="molecule type" value="Genomic_DNA"/>
</dbReference>
<dbReference type="OrthoDB" id="3262412at2759"/>
<gene>
    <name evidence="4" type="ORF">D9757_015315</name>
</gene>
<evidence type="ECO:0000313" key="4">
    <source>
        <dbReference type="EMBL" id="KAF5345219.1"/>
    </source>
</evidence>
<dbReference type="InterPro" id="IPR007527">
    <property type="entry name" value="Znf_SWIM"/>
</dbReference>
<keyword evidence="1" id="KW-0479">Metal-binding</keyword>
<feature type="region of interest" description="Disordered" evidence="2">
    <location>
        <begin position="478"/>
        <end position="514"/>
    </location>
</feature>
<evidence type="ECO:0000256" key="1">
    <source>
        <dbReference type="PROSITE-ProRule" id="PRU00325"/>
    </source>
</evidence>
<dbReference type="AlphaFoldDB" id="A0A8H5CPW7"/>
<comment type="caution">
    <text evidence="4">The sequence shown here is derived from an EMBL/GenBank/DDBJ whole genome shotgun (WGS) entry which is preliminary data.</text>
</comment>
<keyword evidence="1" id="KW-0862">Zinc</keyword>
<evidence type="ECO:0000259" key="3">
    <source>
        <dbReference type="PROSITE" id="PS50966"/>
    </source>
</evidence>
<sequence length="914" mass="106299">MPPKTCAKSWCKKPLPDDYQRKTCRKCLDQAQASQKKCAEEKKSAGEKRKRLDEDLFNGTSDSDEEENEVLFKTFDSANDLFRALRSLITQKKPLNFRGAFQWDEDDRTSAKDKVRAMIMQVWKVTGYRFTVKNHKILKSGHYTRLFCSQDECRKRRAKKSKNPDAKLRDTLGMKRFNCQSLLTVSYALRKHDKSMVQIHLQHYDPHVHYYDVGMPEGAAAIIRQHAEWRTPVELSGEVRQKFPQVTSQQVGNAWRKVSEMFWKRDDRQITSLKLLLSEFENDIDVFDIGPLPEGIEMVCWGMKKICDTLKGKVYEIGLDATYNTNSSHLELYSILFEHDNAGFPGSYCLLTTASACDPGKRTRALKLWMTAVKTTYGINPQYIHLDKDMAEIGASKEVWDAKISLCWWHLRRAVRTRIASGKLTTTPYDAQRAHSEFSFIDLNFIPSVRADRKEYEGGDPTLFVSVVSESVGEHIPMASPSSGSQSGIPRITIRVPPPIPKPPPTLDSSGIPKIRIPPRSSFASEYPEFCDSEVEEGWKSDGDSSDDEDKEQGSRRTFCAPEYRQDIVNLMERHYCAHPLIPGYSHPSSAGIREWAVRQMYSYCSKYDLCQVWAYLWENWYRKGRWELWARSVDKMIPILKTTMMVESHWRRIKHDFLHHFHAPRLDLLAWILVTKLVPLYNQRLLQIMTETGRYRNLASWRKAFKTEWKKLETRPISIPINDAYRPNPVQWVCGCPHFHKSRFLICKHLVQAVQEVPPVFFLQVTRNRTAPFWVHTSLRPKGEEPPKLTDDSSIDPDIDSFNILTQEHYAVVQEDEELVDIEADFRTFDEEIDEQISLLRNFANGLEYQKQFKDQRFLDAYKREGNGMLQMMIRCLNRERQYNSTRSQNPRTWRAESSAVMLYKERPNGVNT</sequence>
<reference evidence="4 5" key="1">
    <citation type="journal article" date="2020" name="ISME J.">
        <title>Uncovering the hidden diversity of litter-decomposition mechanisms in mushroom-forming fungi.</title>
        <authorList>
            <person name="Floudas D."/>
            <person name="Bentzer J."/>
            <person name="Ahren D."/>
            <person name="Johansson T."/>
            <person name="Persson P."/>
            <person name="Tunlid A."/>
        </authorList>
    </citation>
    <scope>NUCLEOTIDE SEQUENCE [LARGE SCALE GENOMIC DNA]</scope>
    <source>
        <strain evidence="4 5">CBS 406.79</strain>
    </source>
</reference>
<keyword evidence="5" id="KW-1185">Reference proteome</keyword>
<feature type="domain" description="SWIM-type" evidence="3">
    <location>
        <begin position="720"/>
        <end position="759"/>
    </location>
</feature>
<feature type="compositionally biased region" description="Basic and acidic residues" evidence="2">
    <location>
        <begin position="38"/>
        <end position="54"/>
    </location>
</feature>
<name>A0A8H5CPW7_9AGAR</name>
<dbReference type="PROSITE" id="PS50966">
    <property type="entry name" value="ZF_SWIM"/>
    <property type="match status" value="1"/>
</dbReference>
<evidence type="ECO:0000313" key="5">
    <source>
        <dbReference type="Proteomes" id="UP000518752"/>
    </source>
</evidence>
<feature type="region of interest" description="Disordered" evidence="2">
    <location>
        <begin position="536"/>
        <end position="557"/>
    </location>
</feature>
<dbReference type="Proteomes" id="UP000518752">
    <property type="component" value="Unassembled WGS sequence"/>
</dbReference>
<dbReference type="GO" id="GO:0008270">
    <property type="term" value="F:zinc ion binding"/>
    <property type="evidence" value="ECO:0007669"/>
    <property type="project" value="UniProtKB-KW"/>
</dbReference>
<feature type="region of interest" description="Disordered" evidence="2">
    <location>
        <begin position="38"/>
        <end position="62"/>
    </location>
</feature>
<evidence type="ECO:0000256" key="2">
    <source>
        <dbReference type="SAM" id="MobiDB-lite"/>
    </source>
</evidence>